<dbReference type="PANTHER" id="PTHR42877:SF4">
    <property type="entry name" value="FAD_NAD(P)-BINDING DOMAIN-CONTAINING PROTEIN-RELATED"/>
    <property type="match status" value="1"/>
</dbReference>
<keyword evidence="1" id="KW-0560">Oxidoreductase</keyword>
<dbReference type="InterPro" id="IPR036188">
    <property type="entry name" value="FAD/NAD-bd_sf"/>
</dbReference>
<dbReference type="EC" id="1.14.13.22" evidence="1"/>
<dbReference type="SUPFAM" id="SSF51905">
    <property type="entry name" value="FAD/NAD(P)-binding domain"/>
    <property type="match status" value="1"/>
</dbReference>
<dbReference type="GO" id="GO:0018667">
    <property type="term" value="F:cyclohexanone monooxygenase activity"/>
    <property type="evidence" value="ECO:0007669"/>
    <property type="project" value="UniProtKB-EC"/>
</dbReference>
<organism evidence="1">
    <name type="scientific">uncultured Nocardioidaceae bacterium</name>
    <dbReference type="NCBI Taxonomy" id="253824"/>
    <lineage>
        <taxon>Bacteria</taxon>
        <taxon>Bacillati</taxon>
        <taxon>Actinomycetota</taxon>
        <taxon>Actinomycetes</taxon>
        <taxon>Propionibacteriales</taxon>
        <taxon>Nocardioidaceae</taxon>
        <taxon>environmental samples</taxon>
    </lineage>
</organism>
<sequence length="513" mass="57845">MSSRATPSSDSAPARTDVLIVGTGFSGLGMAIQLRRSGRDDFLLLDKAAEVGGTWRDNTYPGCACDIPAHMYSFSYALNPNWTRSYSPQAEIYAYLRRVADDYDLRRSIRFGVEVESARWDDERSRWTVTARGGATFDCRVLVSAIGALHIPHLPAALQREQFDGPQFHSAQWRHDIGLRGTRAAVVGTGASSVQFIPEIADEVAELHVFQRSAPWVLPRPDRELSERARRAFQRVPGLQRAYRDYLYWVLESRAIGFNGHPRLLQAAERIVRRRVERHVTDPTTRALLTPDYRLGCKRVLMSNDYLRTFERSNVHLHGGGVQRVTPRGVLGADGVEHEVDVIIWGTGFHVTDSFQQLRITGVAGRDLARTFERSGVETYLGMNVTGFPNMVFLLGPNTGLGHNSVVFMIEQQAKYVVRLLDEAERRGGVFDVTRTAQDHFNRVVQSRLERGIWSTGGCTSWYLDSHGRNRSIWPGFTWRYWTATRRVDPAAYSWGARRPPPQRGDTAALVTV</sequence>
<accession>A0A6J4LKL9</accession>
<gene>
    <name evidence="1" type="ORF">AVDCRST_MAG29-1253</name>
</gene>
<keyword evidence="1" id="KW-0503">Monooxygenase</keyword>
<evidence type="ECO:0000313" key="1">
    <source>
        <dbReference type="EMBL" id="CAA9334726.1"/>
    </source>
</evidence>
<dbReference type="InterPro" id="IPR051209">
    <property type="entry name" value="FAD-bind_Monooxygenase_sf"/>
</dbReference>
<proteinExistence type="predicted"/>
<reference evidence="1" key="1">
    <citation type="submission" date="2020-02" db="EMBL/GenBank/DDBJ databases">
        <authorList>
            <person name="Meier V. D."/>
        </authorList>
    </citation>
    <scope>NUCLEOTIDE SEQUENCE</scope>
    <source>
        <strain evidence="1">AVDCRST_MAG29</strain>
    </source>
</reference>
<protein>
    <submittedName>
        <fullName evidence="1">Cyclohexanone monooxygenase</fullName>
        <ecNumber evidence="1">1.14.13.22</ecNumber>
    </submittedName>
</protein>
<name>A0A6J4LKL9_9ACTN</name>
<dbReference type="Gene3D" id="3.50.50.60">
    <property type="entry name" value="FAD/NAD(P)-binding domain"/>
    <property type="match status" value="2"/>
</dbReference>
<dbReference type="EMBL" id="CADCUG010000068">
    <property type="protein sequence ID" value="CAA9334726.1"/>
    <property type="molecule type" value="Genomic_DNA"/>
</dbReference>
<dbReference type="PANTHER" id="PTHR42877">
    <property type="entry name" value="L-ORNITHINE N(5)-MONOOXYGENASE-RELATED"/>
    <property type="match status" value="1"/>
</dbReference>
<dbReference type="Pfam" id="PF13738">
    <property type="entry name" value="Pyr_redox_3"/>
    <property type="match status" value="1"/>
</dbReference>
<dbReference type="AlphaFoldDB" id="A0A6J4LKL9"/>